<evidence type="ECO:0000256" key="1">
    <source>
        <dbReference type="SAM" id="SignalP"/>
    </source>
</evidence>
<name>A0A9P9INR5_9HYPO</name>
<feature type="chain" id="PRO_5040406392" evidence="1">
    <location>
        <begin position="26"/>
        <end position="420"/>
    </location>
</feature>
<keyword evidence="1" id="KW-0732">Signal</keyword>
<dbReference type="Proteomes" id="UP000738349">
    <property type="component" value="Unassembled WGS sequence"/>
</dbReference>
<gene>
    <name evidence="2" type="ORF">EDB81DRAFT_662112</name>
</gene>
<accession>A0A9P9INR5</accession>
<dbReference type="EMBL" id="JAGMUV010000019">
    <property type="protein sequence ID" value="KAH7127367.1"/>
    <property type="molecule type" value="Genomic_DNA"/>
</dbReference>
<keyword evidence="3" id="KW-1185">Reference proteome</keyword>
<evidence type="ECO:0000313" key="3">
    <source>
        <dbReference type="Proteomes" id="UP000738349"/>
    </source>
</evidence>
<evidence type="ECO:0000313" key="2">
    <source>
        <dbReference type="EMBL" id="KAH7127367.1"/>
    </source>
</evidence>
<sequence>MANVQSFLNLLFVAAVCCVLRPVSATYVSSAAVTVSGTTTTITSTTLVATATDESVLLAEESGVAYASSVTFIKSGDTSSTEDSSQSALNAAIAIQKGGVVYLTDCYIETDDEGSNALHTYEDGTYAYLYNLDFYCAGEFGHGIYTAGGYIYAEDLTGSTYGTSSSAIATDTGGGTILVNNAEIYTYGSKSALVYSTGNVTVNNLTGSTAKSPACVIDGSNSWTLNDPEISAAPNEHAVFQFMSTVSSSTGNTAYAYVTGGSVAETGGTYGLIFASNIAAYVYLTDVTISIDSGILANISTDDWGTSGSNGGDAFIVLSEVAVSGDVYVDDISTLELDLTDSSTFTGTVNADDSASSLTISLDSSSTWEVTGDSYVTVLEDDDTTYSNINSNGYTIYYGSLSSSSGETISLTGGGSLTPA</sequence>
<feature type="signal peptide" evidence="1">
    <location>
        <begin position="1"/>
        <end position="25"/>
    </location>
</feature>
<dbReference type="OrthoDB" id="10018600at2759"/>
<dbReference type="InterPro" id="IPR012332">
    <property type="entry name" value="Autotransporter_pectin_lyase_C"/>
</dbReference>
<dbReference type="AlphaFoldDB" id="A0A9P9INR5"/>
<comment type="caution">
    <text evidence="2">The sequence shown here is derived from an EMBL/GenBank/DDBJ whole genome shotgun (WGS) entry which is preliminary data.</text>
</comment>
<protein>
    <submittedName>
        <fullName evidence="2">Uncharacterized protein</fullName>
    </submittedName>
</protein>
<organism evidence="2 3">
    <name type="scientific">Dactylonectria macrodidyma</name>
    <dbReference type="NCBI Taxonomy" id="307937"/>
    <lineage>
        <taxon>Eukaryota</taxon>
        <taxon>Fungi</taxon>
        <taxon>Dikarya</taxon>
        <taxon>Ascomycota</taxon>
        <taxon>Pezizomycotina</taxon>
        <taxon>Sordariomycetes</taxon>
        <taxon>Hypocreomycetidae</taxon>
        <taxon>Hypocreales</taxon>
        <taxon>Nectriaceae</taxon>
        <taxon>Dactylonectria</taxon>
    </lineage>
</organism>
<proteinExistence type="predicted"/>
<reference evidence="2" key="1">
    <citation type="journal article" date="2021" name="Nat. Commun.">
        <title>Genetic determinants of endophytism in the Arabidopsis root mycobiome.</title>
        <authorList>
            <person name="Mesny F."/>
            <person name="Miyauchi S."/>
            <person name="Thiergart T."/>
            <person name="Pickel B."/>
            <person name="Atanasova L."/>
            <person name="Karlsson M."/>
            <person name="Huettel B."/>
            <person name="Barry K.W."/>
            <person name="Haridas S."/>
            <person name="Chen C."/>
            <person name="Bauer D."/>
            <person name="Andreopoulos W."/>
            <person name="Pangilinan J."/>
            <person name="LaButti K."/>
            <person name="Riley R."/>
            <person name="Lipzen A."/>
            <person name="Clum A."/>
            <person name="Drula E."/>
            <person name="Henrissat B."/>
            <person name="Kohler A."/>
            <person name="Grigoriev I.V."/>
            <person name="Martin F.M."/>
            <person name="Hacquard S."/>
        </authorList>
    </citation>
    <scope>NUCLEOTIDE SEQUENCE</scope>
    <source>
        <strain evidence="2">MPI-CAGE-AT-0147</strain>
    </source>
</reference>
<dbReference type="Gene3D" id="2.160.20.20">
    <property type="match status" value="1"/>
</dbReference>